<feature type="compositionally biased region" description="Low complexity" evidence="1">
    <location>
        <begin position="109"/>
        <end position="124"/>
    </location>
</feature>
<evidence type="ECO:0000256" key="1">
    <source>
        <dbReference type="SAM" id="MobiDB-lite"/>
    </source>
</evidence>
<feature type="compositionally biased region" description="Polar residues" evidence="1">
    <location>
        <begin position="240"/>
        <end position="254"/>
    </location>
</feature>
<keyword evidence="3" id="KW-1185">Reference proteome</keyword>
<feature type="region of interest" description="Disordered" evidence="1">
    <location>
        <begin position="1"/>
        <end position="29"/>
    </location>
</feature>
<protein>
    <submittedName>
        <fullName evidence="2">Uncharacterized protein</fullName>
    </submittedName>
</protein>
<feature type="compositionally biased region" description="Polar residues" evidence="1">
    <location>
        <begin position="712"/>
        <end position="725"/>
    </location>
</feature>
<feature type="compositionally biased region" description="Low complexity" evidence="1">
    <location>
        <begin position="935"/>
        <end position="954"/>
    </location>
</feature>
<feature type="compositionally biased region" description="Low complexity" evidence="1">
    <location>
        <begin position="12"/>
        <end position="26"/>
    </location>
</feature>
<feature type="compositionally biased region" description="Polar residues" evidence="1">
    <location>
        <begin position="96"/>
        <end position="108"/>
    </location>
</feature>
<gene>
    <name evidence="2" type="ORF">MVEN_00236300</name>
</gene>
<feature type="region of interest" description="Disordered" evidence="1">
    <location>
        <begin position="914"/>
        <end position="964"/>
    </location>
</feature>
<feature type="compositionally biased region" description="Pro residues" evidence="1">
    <location>
        <begin position="527"/>
        <end position="537"/>
    </location>
</feature>
<feature type="region of interest" description="Disordered" evidence="1">
    <location>
        <begin position="420"/>
        <end position="443"/>
    </location>
</feature>
<accession>A0A8H6Z1G5</accession>
<dbReference type="PANTHER" id="PTHR48125">
    <property type="entry name" value="LP07818P1"/>
    <property type="match status" value="1"/>
</dbReference>
<feature type="region of interest" description="Disordered" evidence="1">
    <location>
        <begin position="54"/>
        <end position="300"/>
    </location>
</feature>
<dbReference type="PANTHER" id="PTHR48125:SF12">
    <property type="entry name" value="AT HOOK TRANSCRIPTION FACTOR FAMILY-RELATED"/>
    <property type="match status" value="1"/>
</dbReference>
<evidence type="ECO:0000313" key="3">
    <source>
        <dbReference type="Proteomes" id="UP000620124"/>
    </source>
</evidence>
<feature type="compositionally biased region" description="Low complexity" evidence="1">
    <location>
        <begin position="274"/>
        <end position="286"/>
    </location>
</feature>
<sequence length="1239" mass="132758">MAGFLRKKKQDPAPVASPVRAPSSPVDSGNASPIFARFATTAVDPAAQRVVSSPMTLAATSRSVHPPRSTNAGPVRGAIQHREDTKQQRQAAGPSYVQTSLPGSSNYTAASASIASVPPSGSPAQNRLSSPPTRTQTLPAPAVQAAPQNRRFSHVPGADKPLPSINPQDNSPDPLGSPPPQSSLPVNRRASRGGVPPPQASVATQNLPNGRAMGVPVQQPHISKSPSNASPRPGTRTLPPGSSQTHLVNTTSVDPSRYPNGSARQHLRHKLSDASTASGGSSAFPAPASPPRHNTLGQWAPEGRAPLAAPAAYQDPDASFTLPNSKSRAPGINPAPAPPSPPPETETHHNSNSGDMGATISSLEVQSFHPDNSFKINTSLLPAQHITPANPNHNARAVKRTPSALVKGKPLIFAAMESVESVDSPPPNEKTTYESYAGNAYPTPPPPADVVKMSPRLLAEENDGVFDMGFSKTVFEGWDQQQQQSPPPPNERQTPRVNGNTPLPNANANFVRGGQPQTPRSMNGNAPLPPQSPPPQNLPLQQQPQPQTPQRVPTKKSSRTQIVPTPLSLMSPSSRAAQLPADPPTPHTPRMLVKSRPTTPQRKTSSAALQQPSPLLAARDIDERAASRTSTLMLDDDPFAKVDPIRMLKPTSRDGPPAPPAAIDPARPAPTPSPSPPQTETETTEDPEPATPRQAGFNTDAGADAAEVQNTAVNTPATPPQKTNAPPSPVTPEEYRTARTRRRGDHLEKTPPPAVRGIEVRETRIPGPFPLLECVTDPSLLSALLVYLSFYEWCVLSAVTKEIRMRLVGTPELREAALERYLRTVGYARWAWGDEDPLELSLLDLHDYMRGVSLPTHEYARVAETYVASFNVPPDARDPAHLAAARNLTMSARAYTRVVLRLRAQAEREAADAAAAKAAGPLPPPKKRITSNGYASNRSSPSRGSSRAPSPNSGHSHSQAHLSAPTAGTAFRSPLFRVKRAPLLRVFVPSPDGDWLSDKSVLECEAELKRAGVLGLLRIGDVVWDIAVGDEGNVGRLVWDGSYLIDLDYKYSSVGDLPQYLPTLAFPPSYFHRVIRTGPASSNPVVHIDIAPWGQEIAANLQLLQDRVRTETPQGNVHNVVRWVHRSSFVIRAPPKRMSMSSNGGRRPPSPGRIPIPGSAGLFVDPGWYGTIVVETEGTNEALADLQDRCPGAFPPRAAGPTTMTKEAKETKKVFKILREKSRPGEIWIRAVGPKERLF</sequence>
<feature type="compositionally biased region" description="Low complexity" evidence="1">
    <location>
        <begin position="538"/>
        <end position="550"/>
    </location>
</feature>
<feature type="compositionally biased region" description="Polar residues" evidence="1">
    <location>
        <begin position="220"/>
        <end position="230"/>
    </location>
</feature>
<feature type="compositionally biased region" description="Low complexity" evidence="1">
    <location>
        <begin position="605"/>
        <end position="618"/>
    </location>
</feature>
<organism evidence="2 3">
    <name type="scientific">Mycena venus</name>
    <dbReference type="NCBI Taxonomy" id="2733690"/>
    <lineage>
        <taxon>Eukaryota</taxon>
        <taxon>Fungi</taxon>
        <taxon>Dikarya</taxon>
        <taxon>Basidiomycota</taxon>
        <taxon>Agaricomycotina</taxon>
        <taxon>Agaricomycetes</taxon>
        <taxon>Agaricomycetidae</taxon>
        <taxon>Agaricales</taxon>
        <taxon>Marasmiineae</taxon>
        <taxon>Mycenaceae</taxon>
        <taxon>Mycena</taxon>
    </lineage>
</organism>
<feature type="compositionally biased region" description="Polar residues" evidence="1">
    <location>
        <begin position="559"/>
        <end position="576"/>
    </location>
</feature>
<feature type="compositionally biased region" description="Polar residues" evidence="1">
    <location>
        <begin position="491"/>
        <end position="508"/>
    </location>
</feature>
<feature type="region of interest" description="Disordered" evidence="1">
    <location>
        <begin position="315"/>
        <end position="358"/>
    </location>
</feature>
<dbReference type="OrthoDB" id="3365519at2759"/>
<feature type="compositionally biased region" description="Polar residues" evidence="1">
    <location>
        <begin position="125"/>
        <end position="138"/>
    </location>
</feature>
<feature type="compositionally biased region" description="Pro residues" evidence="1">
    <location>
        <begin position="656"/>
        <end position="677"/>
    </location>
</feature>
<feature type="compositionally biased region" description="Pro residues" evidence="1">
    <location>
        <begin position="333"/>
        <end position="344"/>
    </location>
</feature>
<dbReference type="Proteomes" id="UP000620124">
    <property type="component" value="Unassembled WGS sequence"/>
</dbReference>
<proteinExistence type="predicted"/>
<reference evidence="2" key="1">
    <citation type="submission" date="2020-05" db="EMBL/GenBank/DDBJ databases">
        <title>Mycena genomes resolve the evolution of fungal bioluminescence.</title>
        <authorList>
            <person name="Tsai I.J."/>
        </authorList>
    </citation>
    <scope>NUCLEOTIDE SEQUENCE</scope>
    <source>
        <strain evidence="2">CCC161011</strain>
    </source>
</reference>
<dbReference type="EMBL" id="JACAZI010000002">
    <property type="protein sequence ID" value="KAF7369092.1"/>
    <property type="molecule type" value="Genomic_DNA"/>
</dbReference>
<comment type="caution">
    <text evidence="2">The sequence shown here is derived from an EMBL/GenBank/DDBJ whole genome shotgun (WGS) entry which is preliminary data.</text>
</comment>
<evidence type="ECO:0000313" key="2">
    <source>
        <dbReference type="EMBL" id="KAF7369092.1"/>
    </source>
</evidence>
<feature type="compositionally biased region" description="Polar residues" evidence="1">
    <location>
        <begin position="515"/>
        <end position="524"/>
    </location>
</feature>
<feature type="region of interest" description="Disordered" evidence="1">
    <location>
        <begin position="712"/>
        <end position="753"/>
    </location>
</feature>
<feature type="compositionally biased region" description="Polar residues" evidence="1">
    <location>
        <begin position="54"/>
        <end position="72"/>
    </location>
</feature>
<name>A0A8H6Z1G5_9AGAR</name>
<feature type="region of interest" description="Disordered" evidence="1">
    <location>
        <begin position="478"/>
        <end position="698"/>
    </location>
</feature>
<dbReference type="AlphaFoldDB" id="A0A8H6Z1G5"/>